<feature type="non-terminal residue" evidence="1">
    <location>
        <position position="1"/>
    </location>
</feature>
<evidence type="ECO:0000313" key="2">
    <source>
        <dbReference type="Proteomes" id="UP000886501"/>
    </source>
</evidence>
<comment type="caution">
    <text evidence="1">The sequence shown here is derived from an EMBL/GenBank/DDBJ whole genome shotgun (WGS) entry which is preliminary data.</text>
</comment>
<evidence type="ECO:0000313" key="1">
    <source>
        <dbReference type="EMBL" id="KAF9647600.1"/>
    </source>
</evidence>
<protein>
    <submittedName>
        <fullName evidence="1">t-SNARE</fullName>
    </submittedName>
</protein>
<reference evidence="1" key="1">
    <citation type="submission" date="2019-10" db="EMBL/GenBank/DDBJ databases">
        <authorList>
            <consortium name="DOE Joint Genome Institute"/>
            <person name="Kuo A."/>
            <person name="Miyauchi S."/>
            <person name="Kiss E."/>
            <person name="Drula E."/>
            <person name="Kohler A."/>
            <person name="Sanchez-Garcia M."/>
            <person name="Andreopoulos B."/>
            <person name="Barry K.W."/>
            <person name="Bonito G."/>
            <person name="Buee M."/>
            <person name="Carver A."/>
            <person name="Chen C."/>
            <person name="Cichocki N."/>
            <person name="Clum A."/>
            <person name="Culley D."/>
            <person name="Crous P.W."/>
            <person name="Fauchery L."/>
            <person name="Girlanda M."/>
            <person name="Hayes R."/>
            <person name="Keri Z."/>
            <person name="Labutti K."/>
            <person name="Lipzen A."/>
            <person name="Lombard V."/>
            <person name="Magnuson J."/>
            <person name="Maillard F."/>
            <person name="Morin E."/>
            <person name="Murat C."/>
            <person name="Nolan M."/>
            <person name="Ohm R."/>
            <person name="Pangilinan J."/>
            <person name="Pereira M."/>
            <person name="Perotto S."/>
            <person name="Peter M."/>
            <person name="Riley R."/>
            <person name="Sitrit Y."/>
            <person name="Stielow B."/>
            <person name="Szollosi G."/>
            <person name="Zifcakova L."/>
            <person name="Stursova M."/>
            <person name="Spatafora J.W."/>
            <person name="Tedersoo L."/>
            <person name="Vaario L.-M."/>
            <person name="Yamada A."/>
            <person name="Yan M."/>
            <person name="Wang P."/>
            <person name="Xu J."/>
            <person name="Bruns T."/>
            <person name="Baldrian P."/>
            <person name="Vilgalys R."/>
            <person name="Henrissat B."/>
            <person name="Grigoriev I.V."/>
            <person name="Hibbett D."/>
            <person name="Nagy L.G."/>
            <person name="Martin F.M."/>
        </authorList>
    </citation>
    <scope>NUCLEOTIDE SEQUENCE</scope>
    <source>
        <strain evidence="1">P2</strain>
    </source>
</reference>
<reference evidence="1" key="2">
    <citation type="journal article" date="2020" name="Nat. Commun.">
        <title>Large-scale genome sequencing of mycorrhizal fungi provides insights into the early evolution of symbiotic traits.</title>
        <authorList>
            <person name="Miyauchi S."/>
            <person name="Kiss E."/>
            <person name="Kuo A."/>
            <person name="Drula E."/>
            <person name="Kohler A."/>
            <person name="Sanchez-Garcia M."/>
            <person name="Morin E."/>
            <person name="Andreopoulos B."/>
            <person name="Barry K.W."/>
            <person name="Bonito G."/>
            <person name="Buee M."/>
            <person name="Carver A."/>
            <person name="Chen C."/>
            <person name="Cichocki N."/>
            <person name="Clum A."/>
            <person name="Culley D."/>
            <person name="Crous P.W."/>
            <person name="Fauchery L."/>
            <person name="Girlanda M."/>
            <person name="Hayes R.D."/>
            <person name="Keri Z."/>
            <person name="LaButti K."/>
            <person name="Lipzen A."/>
            <person name="Lombard V."/>
            <person name="Magnuson J."/>
            <person name="Maillard F."/>
            <person name="Murat C."/>
            <person name="Nolan M."/>
            <person name="Ohm R.A."/>
            <person name="Pangilinan J."/>
            <person name="Pereira M.F."/>
            <person name="Perotto S."/>
            <person name="Peter M."/>
            <person name="Pfister S."/>
            <person name="Riley R."/>
            <person name="Sitrit Y."/>
            <person name="Stielow J.B."/>
            <person name="Szollosi G."/>
            <person name="Zifcakova L."/>
            <person name="Stursova M."/>
            <person name="Spatafora J.W."/>
            <person name="Tedersoo L."/>
            <person name="Vaario L.M."/>
            <person name="Yamada A."/>
            <person name="Yan M."/>
            <person name="Wang P."/>
            <person name="Xu J."/>
            <person name="Bruns T."/>
            <person name="Baldrian P."/>
            <person name="Vilgalys R."/>
            <person name="Dunand C."/>
            <person name="Henrissat B."/>
            <person name="Grigoriev I.V."/>
            <person name="Hibbett D."/>
            <person name="Nagy L.G."/>
            <person name="Martin F.M."/>
        </authorList>
    </citation>
    <scope>NUCLEOTIDE SEQUENCE</scope>
    <source>
        <strain evidence="1">P2</strain>
    </source>
</reference>
<proteinExistence type="predicted"/>
<dbReference type="Proteomes" id="UP000886501">
    <property type="component" value="Unassembled WGS sequence"/>
</dbReference>
<sequence>NNPGNGTSNDFYNEVSNVQGLINQFNSDVARISELQGKSLNAVDGTGQNLALLDDQVAQTRDLGNQIKRRIEALKRQPVPRGQEARKNQVNVVAKQFMTALQNYTQVEKEYRQKQRARVERQFKIVKPDASPDEVAAVVDNTDGAGGQIFSQALSVSTKYGQSRAAYREVQDRHEDIKKIERTLEELAQLFNDISVLVAQQDESIDYIQNTAHDIEQDASKGVEHTDKAVASARAARKKRWICFGLFILLLAIIAAVVAGVVVTNNNKRK</sequence>
<gene>
    <name evidence="1" type="ORF">BDM02DRAFT_3097868</name>
</gene>
<dbReference type="EMBL" id="MU118030">
    <property type="protein sequence ID" value="KAF9647600.1"/>
    <property type="molecule type" value="Genomic_DNA"/>
</dbReference>
<keyword evidence="2" id="KW-1185">Reference proteome</keyword>
<accession>A0ACB6ZCV5</accession>
<organism evidence="1 2">
    <name type="scientific">Thelephora ganbajun</name>
    <name type="common">Ganba fungus</name>
    <dbReference type="NCBI Taxonomy" id="370292"/>
    <lineage>
        <taxon>Eukaryota</taxon>
        <taxon>Fungi</taxon>
        <taxon>Dikarya</taxon>
        <taxon>Basidiomycota</taxon>
        <taxon>Agaricomycotina</taxon>
        <taxon>Agaricomycetes</taxon>
        <taxon>Thelephorales</taxon>
        <taxon>Thelephoraceae</taxon>
        <taxon>Thelephora</taxon>
    </lineage>
</organism>
<name>A0ACB6ZCV5_THEGA</name>